<dbReference type="SUPFAM" id="SSF161098">
    <property type="entry name" value="MetI-like"/>
    <property type="match status" value="1"/>
</dbReference>
<evidence type="ECO:0000256" key="2">
    <source>
        <dbReference type="ARBA" id="ARBA00007069"/>
    </source>
</evidence>
<evidence type="ECO:0000313" key="14">
    <source>
        <dbReference type="Proteomes" id="UP001501079"/>
    </source>
</evidence>
<reference evidence="14" key="1">
    <citation type="journal article" date="2019" name="Int. J. Syst. Evol. Microbiol.">
        <title>The Global Catalogue of Microorganisms (GCM) 10K type strain sequencing project: providing services to taxonomists for standard genome sequencing and annotation.</title>
        <authorList>
            <consortium name="The Broad Institute Genomics Platform"/>
            <consortium name="The Broad Institute Genome Sequencing Center for Infectious Disease"/>
            <person name="Wu L."/>
            <person name="Ma J."/>
        </authorList>
    </citation>
    <scope>NUCLEOTIDE SEQUENCE [LARGE SCALE GENOMIC DNA]</scope>
    <source>
        <strain evidence="14">JCM 17591</strain>
    </source>
</reference>
<dbReference type="InterPro" id="IPR011864">
    <property type="entry name" value="Phosphate_PstC"/>
</dbReference>
<organism evidence="13 14">
    <name type="scientific">Gryllotalpicola koreensis</name>
    <dbReference type="NCBI Taxonomy" id="993086"/>
    <lineage>
        <taxon>Bacteria</taxon>
        <taxon>Bacillati</taxon>
        <taxon>Actinomycetota</taxon>
        <taxon>Actinomycetes</taxon>
        <taxon>Micrococcales</taxon>
        <taxon>Microbacteriaceae</taxon>
        <taxon>Gryllotalpicola</taxon>
    </lineage>
</organism>
<gene>
    <name evidence="13" type="primary">pstC</name>
    <name evidence="13" type="ORF">GCM10022287_25370</name>
</gene>
<feature type="domain" description="ABC transmembrane type-1" evidence="12">
    <location>
        <begin position="82"/>
        <end position="310"/>
    </location>
</feature>
<evidence type="ECO:0000256" key="5">
    <source>
        <dbReference type="ARBA" id="ARBA00022592"/>
    </source>
</evidence>
<keyword evidence="14" id="KW-1185">Reference proteome</keyword>
<feature type="transmembrane region" description="Helical" evidence="9">
    <location>
        <begin position="81"/>
        <end position="107"/>
    </location>
</feature>
<keyword evidence="5 10" id="KW-0592">Phosphate transport</keyword>
<evidence type="ECO:0000256" key="11">
    <source>
        <dbReference type="SAM" id="MobiDB-lite"/>
    </source>
</evidence>
<evidence type="ECO:0000259" key="12">
    <source>
        <dbReference type="PROSITE" id="PS50928"/>
    </source>
</evidence>
<dbReference type="Proteomes" id="UP001501079">
    <property type="component" value="Unassembled WGS sequence"/>
</dbReference>
<evidence type="ECO:0000256" key="4">
    <source>
        <dbReference type="ARBA" id="ARBA00022475"/>
    </source>
</evidence>
<proteinExistence type="inferred from homology"/>
<comment type="function">
    <text evidence="10">Part of the binding-protein-dependent transport system for phosphate; probably responsible for the translocation of the substrate across the membrane.</text>
</comment>
<keyword evidence="6 9" id="KW-0812">Transmembrane</keyword>
<evidence type="ECO:0000256" key="9">
    <source>
        <dbReference type="RuleBase" id="RU363032"/>
    </source>
</evidence>
<evidence type="ECO:0000256" key="6">
    <source>
        <dbReference type="ARBA" id="ARBA00022692"/>
    </source>
</evidence>
<feature type="transmembrane region" description="Helical" evidence="9">
    <location>
        <begin position="242"/>
        <end position="264"/>
    </location>
</feature>
<dbReference type="PANTHER" id="PTHR30425">
    <property type="entry name" value="PHOSPHATE TRANSPORT SYSTEM PERMEASE PROTEIN PST"/>
    <property type="match status" value="1"/>
</dbReference>
<dbReference type="NCBIfam" id="TIGR02138">
    <property type="entry name" value="phosphate_pstC"/>
    <property type="match status" value="1"/>
</dbReference>
<comment type="similarity">
    <text evidence="2 10">Belongs to the binding-protein-dependent transport system permease family. CysTW subfamily.</text>
</comment>
<evidence type="ECO:0000256" key="10">
    <source>
        <dbReference type="RuleBase" id="RU363054"/>
    </source>
</evidence>
<keyword evidence="3 9" id="KW-0813">Transport</keyword>
<feature type="transmembrane region" description="Helical" evidence="9">
    <location>
        <begin position="119"/>
        <end position="140"/>
    </location>
</feature>
<evidence type="ECO:0000256" key="8">
    <source>
        <dbReference type="ARBA" id="ARBA00023136"/>
    </source>
</evidence>
<dbReference type="PANTHER" id="PTHR30425:SF1">
    <property type="entry name" value="PHOSPHATE TRANSPORT SYSTEM PERMEASE PROTEIN PSTC"/>
    <property type="match status" value="1"/>
</dbReference>
<evidence type="ECO:0000256" key="7">
    <source>
        <dbReference type="ARBA" id="ARBA00022989"/>
    </source>
</evidence>
<dbReference type="CDD" id="cd06261">
    <property type="entry name" value="TM_PBP2"/>
    <property type="match status" value="1"/>
</dbReference>
<dbReference type="InterPro" id="IPR000515">
    <property type="entry name" value="MetI-like"/>
</dbReference>
<keyword evidence="8 9" id="KW-0472">Membrane</keyword>
<feature type="region of interest" description="Disordered" evidence="11">
    <location>
        <begin position="318"/>
        <end position="372"/>
    </location>
</feature>
<dbReference type="RefSeq" id="WP_344754963.1">
    <property type="nucleotide sequence ID" value="NZ_BAABBW010000004.1"/>
</dbReference>
<feature type="transmembrane region" description="Helical" evidence="9">
    <location>
        <begin position="174"/>
        <end position="193"/>
    </location>
</feature>
<dbReference type="InterPro" id="IPR035906">
    <property type="entry name" value="MetI-like_sf"/>
</dbReference>
<evidence type="ECO:0000256" key="3">
    <source>
        <dbReference type="ARBA" id="ARBA00022448"/>
    </source>
</evidence>
<name>A0ABP8A3P3_9MICO</name>
<dbReference type="EMBL" id="BAABBW010000004">
    <property type="protein sequence ID" value="GAA4177112.1"/>
    <property type="molecule type" value="Genomic_DNA"/>
</dbReference>
<comment type="caution">
    <text evidence="13">The sequence shown here is derived from an EMBL/GenBank/DDBJ whole genome shotgun (WGS) entry which is preliminary data.</text>
</comment>
<dbReference type="Gene3D" id="1.10.3720.10">
    <property type="entry name" value="MetI-like"/>
    <property type="match status" value="1"/>
</dbReference>
<evidence type="ECO:0000256" key="1">
    <source>
        <dbReference type="ARBA" id="ARBA00004651"/>
    </source>
</evidence>
<feature type="transmembrane region" description="Helical" evidence="9">
    <location>
        <begin position="26"/>
        <end position="48"/>
    </location>
</feature>
<dbReference type="PROSITE" id="PS50928">
    <property type="entry name" value="ABC_TM1"/>
    <property type="match status" value="1"/>
</dbReference>
<sequence>MTESTAAAPPRRIVAKARPSDRIFKFLSTGSATLIIVILAGVALFLIIRSAPAIGASWTTGELAAGTTQGHSSFWAYTAPLVWGTLWVSLLGLVMGAPVAIGIALFISHYAPRNVAGVLAYLVDLLAAVPSIIFGLWGIFTIRKFLLPFQAWLNHHVGWFPLFGGELSQTGSTMFAGGVVLAVMILPIITSITREIFLQTPRLHEEAALALGATKWETVRLAVFPYARSGMLSAILLGLGRALGETMAIALIMSPTVGFFLTWFTDNQNSQTIAANIALNFPESTTLQRQALIGTGLALFVISLVVNFAARLVIGRTGKSGGGKKAKRLPPTNPSTMLALDDAESPLEALRPHASSAHPEGLKPSQPEGPRS</sequence>
<comment type="subcellular location">
    <subcellularLocation>
        <location evidence="1 9">Cell membrane</location>
        <topology evidence="1 9">Multi-pass membrane protein</topology>
    </subcellularLocation>
</comment>
<dbReference type="InterPro" id="IPR051124">
    <property type="entry name" value="Phosphate_Transport_Permease"/>
</dbReference>
<protein>
    <recommendedName>
        <fullName evidence="10">Phosphate transport system permease protein</fullName>
    </recommendedName>
</protein>
<keyword evidence="4 10" id="KW-1003">Cell membrane</keyword>
<evidence type="ECO:0000313" key="13">
    <source>
        <dbReference type="EMBL" id="GAA4177112.1"/>
    </source>
</evidence>
<keyword evidence="7 9" id="KW-1133">Transmembrane helix</keyword>
<feature type="transmembrane region" description="Helical" evidence="9">
    <location>
        <begin position="291"/>
        <end position="314"/>
    </location>
</feature>
<dbReference type="Pfam" id="PF00528">
    <property type="entry name" value="BPD_transp_1"/>
    <property type="match status" value="1"/>
</dbReference>
<accession>A0ABP8A3P3</accession>